<accession>A0A9N9K306</accession>
<dbReference type="EMBL" id="CAJVPY010039029">
    <property type="protein sequence ID" value="CAG8804492.1"/>
    <property type="molecule type" value="Genomic_DNA"/>
</dbReference>
<organism evidence="1 2">
    <name type="scientific">Dentiscutata erythropus</name>
    <dbReference type="NCBI Taxonomy" id="1348616"/>
    <lineage>
        <taxon>Eukaryota</taxon>
        <taxon>Fungi</taxon>
        <taxon>Fungi incertae sedis</taxon>
        <taxon>Mucoromycota</taxon>
        <taxon>Glomeromycotina</taxon>
        <taxon>Glomeromycetes</taxon>
        <taxon>Diversisporales</taxon>
        <taxon>Gigasporaceae</taxon>
        <taxon>Dentiscutata</taxon>
    </lineage>
</organism>
<evidence type="ECO:0000313" key="1">
    <source>
        <dbReference type="EMBL" id="CAG8804492.1"/>
    </source>
</evidence>
<feature type="non-terminal residue" evidence="1">
    <location>
        <position position="55"/>
    </location>
</feature>
<name>A0A9N9K306_9GLOM</name>
<reference evidence="1" key="1">
    <citation type="submission" date="2021-06" db="EMBL/GenBank/DDBJ databases">
        <authorList>
            <person name="Kallberg Y."/>
            <person name="Tangrot J."/>
            <person name="Rosling A."/>
        </authorList>
    </citation>
    <scope>NUCLEOTIDE SEQUENCE</scope>
    <source>
        <strain evidence="1">MA453B</strain>
    </source>
</reference>
<sequence length="55" mass="6262">NTISKENLPKRLKASIENENTIPNENCVFKDHIDINVVENNSSSANSGRKCRKYK</sequence>
<dbReference type="AlphaFoldDB" id="A0A9N9K306"/>
<gene>
    <name evidence="1" type="ORF">DERYTH_LOCUS24113</name>
</gene>
<dbReference type="Proteomes" id="UP000789405">
    <property type="component" value="Unassembled WGS sequence"/>
</dbReference>
<evidence type="ECO:0000313" key="2">
    <source>
        <dbReference type="Proteomes" id="UP000789405"/>
    </source>
</evidence>
<protein>
    <submittedName>
        <fullName evidence="1">24488_t:CDS:1</fullName>
    </submittedName>
</protein>
<feature type="non-terminal residue" evidence="1">
    <location>
        <position position="1"/>
    </location>
</feature>
<proteinExistence type="predicted"/>
<comment type="caution">
    <text evidence="1">The sequence shown here is derived from an EMBL/GenBank/DDBJ whole genome shotgun (WGS) entry which is preliminary data.</text>
</comment>
<keyword evidence="2" id="KW-1185">Reference proteome</keyword>